<feature type="transmembrane region" description="Helical" evidence="1">
    <location>
        <begin position="103"/>
        <end position="124"/>
    </location>
</feature>
<proteinExistence type="predicted"/>
<dbReference type="PANTHER" id="PTHR31302:SF0">
    <property type="entry name" value="TRANSMEMBRANE PROTEIN WITH METALLOPHOSPHOESTERASE DOMAIN"/>
    <property type="match status" value="1"/>
</dbReference>
<evidence type="ECO:0000313" key="4">
    <source>
        <dbReference type="Proteomes" id="UP000036270"/>
    </source>
</evidence>
<dbReference type="Proteomes" id="UP000036270">
    <property type="component" value="Unassembled WGS sequence"/>
</dbReference>
<protein>
    <submittedName>
        <fullName evidence="3">Metallophosphoesterase</fullName>
    </submittedName>
</protein>
<feature type="transmembrane region" description="Helical" evidence="1">
    <location>
        <begin position="67"/>
        <end position="91"/>
    </location>
</feature>
<reference evidence="3 4" key="1">
    <citation type="submission" date="2014-12" db="EMBL/GenBank/DDBJ databases">
        <title>Reclassification of Actinobacillus muris as Muribacter muris.</title>
        <authorList>
            <person name="Christensen H."/>
            <person name="Nicklas W."/>
            <person name="Bisgaard M."/>
        </authorList>
    </citation>
    <scope>NUCLEOTIDE SEQUENCE [LARGE SCALE GENOMIC DNA]</scope>
    <source>
        <strain evidence="3 4">Ackerman80-443D</strain>
    </source>
</reference>
<evidence type="ECO:0000313" key="3">
    <source>
        <dbReference type="EMBL" id="KMK52438.1"/>
    </source>
</evidence>
<evidence type="ECO:0000259" key="2">
    <source>
        <dbReference type="Pfam" id="PF00149"/>
    </source>
</evidence>
<keyword evidence="1" id="KW-0812">Transmembrane</keyword>
<sequence length="366" mass="41170">MEYRYYITFAIVVIILQGLVYTFSRTQAWLFNFGKTARRVNLVLNYLVINGLILLHFTTQITLFRPLALLLVILWFALLSRLATQLLSWFAKRWIEPQRLNRYLKGGYCILFIALIGTSVYNAYVPNVVHYDIELDKPIAPMKIGVASDLHLGKLVGRRQLDKLATIFEREKVDLILLPGDIMDDNVEAYLAENMQLSLKKLNAPLGVYATLGNHDLFGQQAAIAEQIHQAGIHLLADQAVVLPQKFAIIGRNDDLVANRPTAAELLANLDSTLPILLLDHRPSEIEQHAKLPIDLQVSGHTHRGQIFPANLITALLYPLDYGYQKIGQGHYVVTSGYGFWGIPMRLGSQAEVVIIHLKGRSLTAQ</sequence>
<name>A0A0J5P7R8_9PAST</name>
<dbReference type="InterPro" id="IPR029052">
    <property type="entry name" value="Metallo-depent_PP-like"/>
</dbReference>
<dbReference type="RefSeq" id="WP_047975914.1">
    <property type="nucleotide sequence ID" value="NZ_JWIZ01000003.1"/>
</dbReference>
<organism evidence="3 4">
    <name type="scientific">Muribacter muris</name>
    <dbReference type="NCBI Taxonomy" id="67855"/>
    <lineage>
        <taxon>Bacteria</taxon>
        <taxon>Pseudomonadati</taxon>
        <taxon>Pseudomonadota</taxon>
        <taxon>Gammaproteobacteria</taxon>
        <taxon>Pasteurellales</taxon>
        <taxon>Pasteurellaceae</taxon>
        <taxon>Muribacter</taxon>
    </lineage>
</organism>
<feature type="transmembrane region" description="Helical" evidence="1">
    <location>
        <begin position="43"/>
        <end position="61"/>
    </location>
</feature>
<dbReference type="Pfam" id="PF00149">
    <property type="entry name" value="Metallophos"/>
    <property type="match status" value="1"/>
</dbReference>
<evidence type="ECO:0000256" key="1">
    <source>
        <dbReference type="SAM" id="Phobius"/>
    </source>
</evidence>
<dbReference type="GO" id="GO:0016787">
    <property type="term" value="F:hydrolase activity"/>
    <property type="evidence" value="ECO:0007669"/>
    <property type="project" value="InterPro"/>
</dbReference>
<feature type="transmembrane region" description="Helical" evidence="1">
    <location>
        <begin position="6"/>
        <end position="23"/>
    </location>
</feature>
<dbReference type="InterPro" id="IPR051158">
    <property type="entry name" value="Metallophosphoesterase_sf"/>
</dbReference>
<feature type="domain" description="Calcineurin-like phosphoesterase" evidence="2">
    <location>
        <begin position="142"/>
        <end position="304"/>
    </location>
</feature>
<accession>A0A0J5P7R8</accession>
<dbReference type="PANTHER" id="PTHR31302">
    <property type="entry name" value="TRANSMEMBRANE PROTEIN WITH METALLOPHOSPHOESTERASE DOMAIN-RELATED"/>
    <property type="match status" value="1"/>
</dbReference>
<keyword evidence="4" id="KW-1185">Reference proteome</keyword>
<dbReference type="CDD" id="cd07385">
    <property type="entry name" value="MPP_YkuE_C"/>
    <property type="match status" value="1"/>
</dbReference>
<dbReference type="EMBL" id="JWIZ01000003">
    <property type="protein sequence ID" value="KMK52438.1"/>
    <property type="molecule type" value="Genomic_DNA"/>
</dbReference>
<dbReference type="InterPro" id="IPR004843">
    <property type="entry name" value="Calcineurin-like_PHP"/>
</dbReference>
<dbReference type="Gene3D" id="3.60.21.10">
    <property type="match status" value="1"/>
</dbReference>
<gene>
    <name evidence="3" type="ORF">RO21_00885</name>
</gene>
<keyword evidence="1" id="KW-0472">Membrane</keyword>
<comment type="caution">
    <text evidence="3">The sequence shown here is derived from an EMBL/GenBank/DDBJ whole genome shotgun (WGS) entry which is preliminary data.</text>
</comment>
<keyword evidence="1" id="KW-1133">Transmembrane helix</keyword>
<dbReference type="AlphaFoldDB" id="A0A0J5P7R8"/>
<dbReference type="SUPFAM" id="SSF56300">
    <property type="entry name" value="Metallo-dependent phosphatases"/>
    <property type="match status" value="1"/>
</dbReference>
<dbReference type="PATRIC" id="fig|67855.3.peg.1040"/>